<keyword evidence="5" id="KW-0479">Metal-binding</keyword>
<dbReference type="AlphaFoldDB" id="A0A7K4AFU9"/>
<keyword evidence="5" id="KW-0007">Acetylation</keyword>
<feature type="binding site" evidence="5">
    <location>
        <begin position="411"/>
        <end position="413"/>
    </location>
    <ligand>
        <name>ATP</name>
        <dbReference type="ChEBI" id="CHEBI:30616"/>
    </ligand>
</feature>
<dbReference type="InterPro" id="IPR020845">
    <property type="entry name" value="AMP-binding_CS"/>
</dbReference>
<comment type="caution">
    <text evidence="9">The sequence shown here is derived from an EMBL/GenBank/DDBJ whole genome shotgun (WGS) entry which is preliminary data.</text>
</comment>
<dbReference type="PANTHER" id="PTHR24095:SF14">
    <property type="entry name" value="ACETYL-COENZYME A SYNTHETASE 1"/>
    <property type="match status" value="1"/>
</dbReference>
<feature type="domain" description="AMP-binding enzyme C-terminal" evidence="7">
    <location>
        <begin position="560"/>
        <end position="638"/>
    </location>
</feature>
<feature type="binding site" evidence="5">
    <location>
        <position position="544"/>
    </location>
    <ligand>
        <name>ATP</name>
        <dbReference type="ChEBI" id="CHEBI:30616"/>
    </ligand>
</feature>
<dbReference type="InterPro" id="IPR011904">
    <property type="entry name" value="Ac_CoA_lig"/>
</dbReference>
<dbReference type="PANTHER" id="PTHR24095">
    <property type="entry name" value="ACETYL-COENZYME A SYNTHETASE"/>
    <property type="match status" value="1"/>
</dbReference>
<sequence length="672" mass="75461">MLKLAGKEDKKLKTTVFQDETRIFNPPKELVEKSIVMQWMKKKGFKTEKEMRAWCSSDEHYLEFWDEMAKTYVDWHKPYTKVMDDSEMPYFHWFTGGEINITYNAVDRHAKGAKKDKVAYIWIPEPTDQPVQKITYGDLYKEVNKFANGLKSLGLKKGDRVSIYMPMIPQLPIAMLACAKLGVIHSVVFSGFSSKGLMDRAADCGSRAIITVDGFYRRGKPVPLKPNADEAAGGAPSVEKIIVYKRAGVDVSMKEGRDVWWHDLVKGQSEECEPVWVDPEHRLYILYTSGTTGKPKGIEHATGGNAVGPAQTLHWVFDLKDDDVWWCTADIGWVTGHSYIVYAPLILGMTSLMYEGAADYPDFGRWWKNIQDHKVTVLYTAPTAVRMFMKQGAEWPAKYDLSSLRLLGSVGEPINPEAWMWYREHIGRGELQIMDTWWQTETGTFLNSPLPITPLKPGSCTFPLPGYDISILDEEGNEVPLGSGGNIVALKPYPSMLRAFWGDKERFMKEYWQFYWDVPGRRGVYLAGDKAQRDKDGYFFIQGRIDDVLSVAGHRIANAEVESALVAHPKIAEAAVVGKPDEVKGESIVAFVILRVGNEPSPELAKDAIAFVRKTLGPVAAPTEVHFVNDLPKTRSGKIMRRVVKARALGNPVGDISTLMNPEAVDGIPKIV</sequence>
<dbReference type="EMBL" id="JAAYUN010000030">
    <property type="protein sequence ID" value="NLJ21829.1"/>
    <property type="molecule type" value="Genomic_DNA"/>
</dbReference>
<gene>
    <name evidence="9" type="primary">acs</name>
    <name evidence="5" type="synonym">acsA</name>
    <name evidence="9" type="ORF">GX426_01780</name>
</gene>
<dbReference type="Proteomes" id="UP000544742">
    <property type="component" value="Unassembled WGS sequence"/>
</dbReference>
<feature type="binding site" evidence="5">
    <location>
        <position position="613"/>
    </location>
    <ligand>
        <name>CoA</name>
        <dbReference type="ChEBI" id="CHEBI:57287"/>
    </ligand>
</feature>
<feature type="binding site" evidence="5">
    <location>
        <position position="566"/>
    </location>
    <ligand>
        <name>Mg(2+)</name>
        <dbReference type="ChEBI" id="CHEBI:18420"/>
    </ligand>
</feature>
<dbReference type="Pfam" id="PF00501">
    <property type="entry name" value="AMP-binding"/>
    <property type="match status" value="1"/>
</dbReference>
<comment type="PTM">
    <text evidence="5">Acetylated. Deacetylation by the SIR2-homolog deacetylase activates the enzyme.</text>
</comment>
<feature type="binding site" evidence="5">
    <location>
        <begin position="217"/>
        <end position="220"/>
    </location>
    <ligand>
        <name>CoA</name>
        <dbReference type="ChEBI" id="CHEBI:57287"/>
    </ligand>
</feature>
<dbReference type="InterPro" id="IPR042099">
    <property type="entry name" value="ANL_N_sf"/>
</dbReference>
<reference evidence="9 10" key="1">
    <citation type="journal article" date="2020" name="Biotechnol. Biofuels">
        <title>New insights from the biogas microbiome by comprehensive genome-resolved metagenomics of nearly 1600 species originating from multiple anaerobic digesters.</title>
        <authorList>
            <person name="Campanaro S."/>
            <person name="Treu L."/>
            <person name="Rodriguez-R L.M."/>
            <person name="Kovalovszki A."/>
            <person name="Ziels R.M."/>
            <person name="Maus I."/>
            <person name="Zhu X."/>
            <person name="Kougias P.G."/>
            <person name="Basile A."/>
            <person name="Luo G."/>
            <person name="Schluter A."/>
            <person name="Konstantinidis K.T."/>
            <person name="Angelidaki I."/>
        </authorList>
    </citation>
    <scope>NUCLEOTIDE SEQUENCE [LARGE SCALE GENOMIC DNA]</scope>
    <source>
        <strain evidence="9">AS27yjCOA_157</strain>
    </source>
</reference>
<keyword evidence="4 5" id="KW-0067">ATP-binding</keyword>
<comment type="function">
    <text evidence="5">Catalyzes the conversion of acetate into acetyl-CoA (AcCoA), an essential intermediate at the junction of anabolic and catabolic pathways. AcsA undergoes a two-step reaction. In the first half reaction, AcsA combines acetate with ATP to form acetyl-adenylate (AcAMP) intermediate. In the second half reaction, it can then transfer the acetyl group from AcAMP to the sulfhydryl group of CoA, forming the product AcCoA.</text>
</comment>
<dbReference type="Gene3D" id="3.40.50.12780">
    <property type="entry name" value="N-terminal domain of ligase-like"/>
    <property type="match status" value="1"/>
</dbReference>
<feature type="domain" description="AMP-dependent synthetase/ligase" evidence="6">
    <location>
        <begin position="108"/>
        <end position="492"/>
    </location>
</feature>
<organism evidence="9 10">
    <name type="scientific">Methanothrix soehngenii</name>
    <name type="common">Methanosaeta concilii</name>
    <dbReference type="NCBI Taxonomy" id="2223"/>
    <lineage>
        <taxon>Archaea</taxon>
        <taxon>Methanobacteriati</taxon>
        <taxon>Methanobacteriota</taxon>
        <taxon>Stenosarchaea group</taxon>
        <taxon>Methanomicrobia</taxon>
        <taxon>Methanotrichales</taxon>
        <taxon>Methanotrichaceae</taxon>
        <taxon>Methanothrix</taxon>
    </lineage>
</organism>
<comment type="similarity">
    <text evidence="1 5">Belongs to the ATP-dependent AMP-binding enzyme family.</text>
</comment>
<keyword evidence="3 5" id="KW-0547">Nucleotide-binding</keyword>
<evidence type="ECO:0000313" key="9">
    <source>
        <dbReference type="EMBL" id="NLJ21829.1"/>
    </source>
</evidence>
<dbReference type="GO" id="GO:0019427">
    <property type="term" value="P:acetyl-CoA biosynthetic process from acetate"/>
    <property type="evidence" value="ECO:0007669"/>
    <property type="project" value="UniProtKB-UniRule"/>
</dbReference>
<feature type="binding site" evidence="5">
    <location>
        <position position="568"/>
    </location>
    <ligand>
        <name>Mg(2+)</name>
        <dbReference type="ChEBI" id="CHEBI:18420"/>
    </ligand>
</feature>
<dbReference type="FunFam" id="3.40.50.12780:FF:000001">
    <property type="entry name" value="Acetyl-coenzyme A synthetase"/>
    <property type="match status" value="1"/>
</dbReference>
<dbReference type="PROSITE" id="PS00455">
    <property type="entry name" value="AMP_BINDING"/>
    <property type="match status" value="1"/>
</dbReference>
<feature type="modified residue" description="N6-acetyllysine" evidence="5">
    <location>
        <position position="638"/>
    </location>
</feature>
<evidence type="ECO:0000259" key="7">
    <source>
        <dbReference type="Pfam" id="PF13193"/>
    </source>
</evidence>
<protein>
    <recommendedName>
        <fullName evidence="5">Acetyl-coenzyme A synthetase</fullName>
        <shortName evidence="5">AcCoA synthetase</shortName>
        <shortName evidence="5">Acs</shortName>
        <ecNumber evidence="5">6.2.1.1</ecNumber>
    </recommendedName>
    <alternativeName>
        <fullName evidence="5">Acetate--CoA ligase</fullName>
    </alternativeName>
    <alternativeName>
        <fullName evidence="5">Acyl-activating enzyme</fullName>
    </alternativeName>
</protein>
<dbReference type="InterPro" id="IPR032387">
    <property type="entry name" value="ACAS_N"/>
</dbReference>
<feature type="binding site" evidence="5">
    <location>
        <position position="335"/>
    </location>
    <ligand>
        <name>CoA</name>
        <dbReference type="ChEBI" id="CHEBI:57287"/>
    </ligand>
</feature>
<dbReference type="GO" id="GO:0005524">
    <property type="term" value="F:ATP binding"/>
    <property type="evidence" value="ECO:0007669"/>
    <property type="project" value="UniProtKB-KW"/>
</dbReference>
<dbReference type="InterPro" id="IPR025110">
    <property type="entry name" value="AMP-bd_C"/>
</dbReference>
<feature type="binding site" evidence="5">
    <location>
        <position position="571"/>
    </location>
    <ligand>
        <name>Mg(2+)</name>
        <dbReference type="ChEBI" id="CHEBI:18420"/>
    </ligand>
</feature>
<evidence type="ECO:0000256" key="4">
    <source>
        <dbReference type="ARBA" id="ARBA00022840"/>
    </source>
</evidence>
<evidence type="ECO:0000259" key="8">
    <source>
        <dbReference type="Pfam" id="PF16177"/>
    </source>
</evidence>
<dbReference type="GO" id="GO:0016208">
    <property type="term" value="F:AMP binding"/>
    <property type="evidence" value="ECO:0007669"/>
    <property type="project" value="InterPro"/>
</dbReference>
<dbReference type="GO" id="GO:0046872">
    <property type="term" value="F:metal ion binding"/>
    <property type="evidence" value="ECO:0007669"/>
    <property type="project" value="UniProtKB-KW"/>
</dbReference>
<dbReference type="SUPFAM" id="SSF56801">
    <property type="entry name" value="Acetyl-CoA synthetase-like"/>
    <property type="match status" value="1"/>
</dbReference>
<evidence type="ECO:0000259" key="6">
    <source>
        <dbReference type="Pfam" id="PF00501"/>
    </source>
</evidence>
<evidence type="ECO:0000313" key="10">
    <source>
        <dbReference type="Proteomes" id="UP000544742"/>
    </source>
</evidence>
<evidence type="ECO:0000256" key="1">
    <source>
        <dbReference type="ARBA" id="ARBA00006432"/>
    </source>
</evidence>
<dbReference type="CDD" id="cd05966">
    <property type="entry name" value="ACS"/>
    <property type="match status" value="1"/>
</dbReference>
<dbReference type="InterPro" id="IPR000873">
    <property type="entry name" value="AMP-dep_synth/lig_dom"/>
</dbReference>
<feature type="binding site" evidence="5">
    <location>
        <begin position="435"/>
        <end position="440"/>
    </location>
    <ligand>
        <name>ATP</name>
        <dbReference type="ChEBI" id="CHEBI:30616"/>
    </ligand>
</feature>
<dbReference type="GO" id="GO:0043427">
    <property type="term" value="P:carbon fixation by 3-hydroxypropionate cycle"/>
    <property type="evidence" value="ECO:0007669"/>
    <property type="project" value="UniProtKB-ARBA"/>
</dbReference>
<feature type="binding site" evidence="5">
    <location>
        <position position="555"/>
    </location>
    <ligand>
        <name>ATP</name>
        <dbReference type="ChEBI" id="CHEBI:30616"/>
    </ligand>
</feature>
<evidence type="ECO:0000256" key="2">
    <source>
        <dbReference type="ARBA" id="ARBA00022598"/>
    </source>
</evidence>
<evidence type="ECO:0000256" key="3">
    <source>
        <dbReference type="ARBA" id="ARBA00022741"/>
    </source>
</evidence>
<comment type="catalytic activity">
    <reaction evidence="5">
        <text>acetate + ATP + CoA = acetyl-CoA + AMP + diphosphate</text>
        <dbReference type="Rhea" id="RHEA:23176"/>
        <dbReference type="ChEBI" id="CHEBI:30089"/>
        <dbReference type="ChEBI" id="CHEBI:30616"/>
        <dbReference type="ChEBI" id="CHEBI:33019"/>
        <dbReference type="ChEBI" id="CHEBI:57287"/>
        <dbReference type="ChEBI" id="CHEBI:57288"/>
        <dbReference type="ChEBI" id="CHEBI:456215"/>
        <dbReference type="EC" id="6.2.1.1"/>
    </reaction>
</comment>
<dbReference type="HAMAP" id="MF_01123">
    <property type="entry name" value="Ac_CoA_synth"/>
    <property type="match status" value="1"/>
</dbReference>
<name>A0A7K4AFU9_METSH</name>
<dbReference type="EC" id="6.2.1.1" evidence="5"/>
<keyword evidence="2 5" id="KW-0436">Ligase</keyword>
<proteinExistence type="inferred from homology"/>
<dbReference type="Pfam" id="PF13193">
    <property type="entry name" value="AMP-binding_C"/>
    <property type="match status" value="1"/>
</dbReference>
<evidence type="ECO:0000256" key="5">
    <source>
        <dbReference type="HAMAP-Rule" id="MF_01123"/>
    </source>
</evidence>
<dbReference type="RefSeq" id="WP_276619502.1">
    <property type="nucleotide sequence ID" value="NZ_DAITGN010000065.1"/>
</dbReference>
<keyword evidence="5" id="KW-0460">Magnesium</keyword>
<dbReference type="GO" id="GO:0043955">
    <property type="term" value="F:3-hydroxypropionyl-CoA synthetase activity"/>
    <property type="evidence" value="ECO:0007669"/>
    <property type="project" value="UniProtKB-ARBA"/>
</dbReference>
<dbReference type="Pfam" id="PF16177">
    <property type="entry name" value="ACAS_N"/>
    <property type="match status" value="1"/>
</dbReference>
<dbReference type="InterPro" id="IPR045851">
    <property type="entry name" value="AMP-bd_C_sf"/>
</dbReference>
<comment type="caution">
    <text evidence="5">Lacks conserved residue(s) required for the propagation of feature annotation.</text>
</comment>
<dbReference type="Gene3D" id="3.30.300.30">
    <property type="match status" value="1"/>
</dbReference>
<feature type="domain" description="Acetyl-coenzyme A synthetase N-terminal" evidence="8">
    <location>
        <begin position="54"/>
        <end position="105"/>
    </location>
</feature>
<accession>A0A7K4AFU9</accession>
<dbReference type="NCBIfam" id="NF001208">
    <property type="entry name" value="PRK00174.1"/>
    <property type="match status" value="1"/>
</dbReference>
<feature type="binding site" evidence="5">
    <location>
        <position position="529"/>
    </location>
    <ligand>
        <name>ATP</name>
        <dbReference type="ChEBI" id="CHEBI:30616"/>
    </ligand>
</feature>
<dbReference type="NCBIfam" id="TIGR02188">
    <property type="entry name" value="Ac_CoA_lig_AcsA"/>
    <property type="match status" value="1"/>
</dbReference>
<dbReference type="GO" id="GO:0003987">
    <property type="term" value="F:acetate-CoA ligase activity"/>
    <property type="evidence" value="ECO:0007669"/>
    <property type="project" value="UniProtKB-UniRule"/>
</dbReference>
<comment type="cofactor">
    <cofactor evidence="5">
        <name>Mg(2+)</name>
        <dbReference type="ChEBI" id="CHEBI:18420"/>
    </cofactor>
</comment>